<reference evidence="1 2" key="1">
    <citation type="submission" date="2019-08" db="EMBL/GenBank/DDBJ databases">
        <authorList>
            <person name="Peeters C."/>
        </authorList>
    </citation>
    <scope>NUCLEOTIDE SEQUENCE [LARGE SCALE GENOMIC DNA]</scope>
    <source>
        <strain evidence="1 2">LMG 31111</strain>
    </source>
</reference>
<organism evidence="1 2">
    <name type="scientific">Pandoraea communis</name>
    <dbReference type="NCBI Taxonomy" id="2508297"/>
    <lineage>
        <taxon>Bacteria</taxon>
        <taxon>Pseudomonadati</taxon>
        <taxon>Pseudomonadota</taxon>
        <taxon>Betaproteobacteria</taxon>
        <taxon>Burkholderiales</taxon>
        <taxon>Burkholderiaceae</taxon>
        <taxon>Pandoraea</taxon>
    </lineage>
</organism>
<proteinExistence type="predicted"/>
<protein>
    <submittedName>
        <fullName evidence="1">Uncharacterized protein</fullName>
    </submittedName>
</protein>
<evidence type="ECO:0000313" key="2">
    <source>
        <dbReference type="Proteomes" id="UP000383971"/>
    </source>
</evidence>
<evidence type="ECO:0000313" key="1">
    <source>
        <dbReference type="EMBL" id="VVD62208.1"/>
    </source>
</evidence>
<keyword evidence="2" id="KW-1185">Reference proteome</keyword>
<dbReference type="AlphaFoldDB" id="A0A5E4RK09"/>
<accession>A0A5E4RK09</accession>
<dbReference type="EMBL" id="CABPSE010000001">
    <property type="protein sequence ID" value="VVD62208.1"/>
    <property type="molecule type" value="Genomic_DNA"/>
</dbReference>
<dbReference type="Proteomes" id="UP000383971">
    <property type="component" value="Unassembled WGS sequence"/>
</dbReference>
<sequence length="205" mass="22669">MPQPLSRVAPEAGIVIGNAGDRPLARHPDLAVLAIEAIASWSNVESFMLGLFVELFGGHNSLVTEVFLSLDGQAAKSAAINAAAASVLKDRDPELRVLRAILAIVKTNEKDRNKLAHWTWGDSPNLPDAVLLVDPRTTVHELDRSDVYVYRAQDFIAITQANDRLCGYGLRFRFILRGHVENRDGRLLAQLAAEQEIQERLARQQ</sequence>
<dbReference type="RefSeq" id="WP_150583250.1">
    <property type="nucleotide sequence ID" value="NZ_CABPSE010000001.1"/>
</dbReference>
<gene>
    <name evidence="1" type="ORF">PCO31111_00167</name>
</gene>
<name>A0A5E4RK09_9BURK</name>